<dbReference type="EMBL" id="JAUYZG010000008">
    <property type="protein sequence ID" value="KAK2900763.1"/>
    <property type="molecule type" value="Genomic_DNA"/>
</dbReference>
<name>A0AA88PY69_9TELE</name>
<dbReference type="GO" id="GO:0006955">
    <property type="term" value="P:immune response"/>
    <property type="evidence" value="ECO:0007669"/>
    <property type="project" value="TreeGrafter"/>
</dbReference>
<protein>
    <recommendedName>
        <fullName evidence="3">Interferon-induced protein 44-like</fullName>
    </recommendedName>
</protein>
<dbReference type="PANTHER" id="PTHR14241">
    <property type="entry name" value="INTERFERON-INDUCED PROTEIN 44"/>
    <property type="match status" value="1"/>
</dbReference>
<evidence type="ECO:0000313" key="1">
    <source>
        <dbReference type="EMBL" id="KAK2900763.1"/>
    </source>
</evidence>
<dbReference type="Proteomes" id="UP001187343">
    <property type="component" value="Unassembled WGS sequence"/>
</dbReference>
<evidence type="ECO:0008006" key="3">
    <source>
        <dbReference type="Google" id="ProtNLM"/>
    </source>
</evidence>
<keyword evidence="2" id="KW-1185">Reference proteome</keyword>
<organism evidence="1 2">
    <name type="scientific">Cirrhinus molitorella</name>
    <name type="common">mud carp</name>
    <dbReference type="NCBI Taxonomy" id="172907"/>
    <lineage>
        <taxon>Eukaryota</taxon>
        <taxon>Metazoa</taxon>
        <taxon>Chordata</taxon>
        <taxon>Craniata</taxon>
        <taxon>Vertebrata</taxon>
        <taxon>Euteleostomi</taxon>
        <taxon>Actinopterygii</taxon>
        <taxon>Neopterygii</taxon>
        <taxon>Teleostei</taxon>
        <taxon>Ostariophysi</taxon>
        <taxon>Cypriniformes</taxon>
        <taxon>Cyprinidae</taxon>
        <taxon>Labeoninae</taxon>
        <taxon>Labeonini</taxon>
        <taxon>Cirrhinus</taxon>
    </lineage>
</organism>
<evidence type="ECO:0000313" key="2">
    <source>
        <dbReference type="Proteomes" id="UP001187343"/>
    </source>
</evidence>
<comment type="caution">
    <text evidence="1">The sequence shown here is derived from an EMBL/GenBank/DDBJ whole genome shotgun (WGS) entry which is preliminary data.</text>
</comment>
<reference evidence="1" key="1">
    <citation type="submission" date="2023-08" db="EMBL/GenBank/DDBJ databases">
        <title>Chromosome-level Genome Assembly of mud carp (Cirrhinus molitorella).</title>
        <authorList>
            <person name="Liu H."/>
        </authorList>
    </citation>
    <scope>NUCLEOTIDE SEQUENCE</scope>
    <source>
        <strain evidence="1">Prfri</strain>
        <tissue evidence="1">Muscle</tissue>
    </source>
</reference>
<dbReference type="AlphaFoldDB" id="A0AA88PY69"/>
<gene>
    <name evidence="1" type="ORF">Q8A67_008878</name>
</gene>
<proteinExistence type="predicted"/>
<dbReference type="PANTHER" id="PTHR14241:SF19">
    <property type="entry name" value="INTERFERON-INDUCED PROTEIN 44-LIKE ISOFORM X1-RELATED"/>
    <property type="match status" value="1"/>
</dbReference>
<accession>A0AA88PY69</accession>
<sequence length="199" mass="22600">MYWRSRRTNANVAYNLLTLHASLVDEACPLVAEDLKNVYQSHYINKMFNPSVPIHPDSPYFHKSPGLKDKIHCVVYVIDICKVKIISDTIIEKFGVFRKKANQLSIPQLVLLTKVDEACPIVAGDLKNVYQSDYIQKSIHEVSVQLGVSLSAVVPVKNYYQELEVDSETDILLLSALIQMLRAAEGYFDNYCNVEEMSE</sequence>